<reference evidence="3" key="2">
    <citation type="submission" date="2015-01" db="EMBL/GenBank/DDBJ databases">
        <title>Evolutionary Origins and Diversification of the Mycorrhizal Mutualists.</title>
        <authorList>
            <consortium name="DOE Joint Genome Institute"/>
            <consortium name="Mycorrhizal Genomics Consortium"/>
            <person name="Kohler A."/>
            <person name="Kuo A."/>
            <person name="Nagy L.G."/>
            <person name="Floudas D."/>
            <person name="Copeland A."/>
            <person name="Barry K.W."/>
            <person name="Cichocki N."/>
            <person name="Veneault-Fourrey C."/>
            <person name="LaButti K."/>
            <person name="Lindquist E.A."/>
            <person name="Lipzen A."/>
            <person name="Lundell T."/>
            <person name="Morin E."/>
            <person name="Murat C."/>
            <person name="Riley R."/>
            <person name="Ohm R."/>
            <person name="Sun H."/>
            <person name="Tunlid A."/>
            <person name="Henrissat B."/>
            <person name="Grigoriev I.V."/>
            <person name="Hibbett D.S."/>
            <person name="Martin F."/>
        </authorList>
    </citation>
    <scope>NUCLEOTIDE SEQUENCE [LARGE SCALE GENOMIC DNA]</scope>
    <source>
        <strain evidence="3">h7</strain>
    </source>
</reference>
<sequence>MNNESVSSNSSEDEHPRMGLCSGSSSLASPTTDVLRNADLLGLIFSHLYIHSLEYLSSSSLHTIRQLLAGRQSLLRAGLTCKAFFGPAMSRLWYEMDSLLPLLLVIPLITQEGGEYTSTSLVKEGDLHRFKFYASQIRSLYLSSFLDTVSTHIYMAIAAALQDKTLFPALTHVQILSLDEISNENFLFLHLIAPSPLSRLEICDVMESNGIRVTSFMDDMCRLHRPHSEHLHPLYALKLEGSFLPSIGDLLQNFTRLTNLSFELTASTLRETLEISSSLSSLFDFKLEVPEESESWTLRNPVSREFKLYTFPALRNLEVGGPARYLCDVLHSIYGVYISRITITISSPDREDKQKMSKCIQRCIIMTPTLLHLHINFPEGRITMEDDLFAPFQSYRLLRSLHICSLALTHPHLVDLFDKKFGEWPVLETATLELNYLHPNCEDFDLPQISAIHLPAFSCPKLRRLESYLELPVPFFRENSQDVEKGMSWQDILESSERTNHTLTELRITFFEPDSKVPFPSLDTFMEAKEALLVARVIDHLFPNLKRLDLFGDRPRSTWKPWYRGVEKMVQHFREVRSGRPANIHST</sequence>
<feature type="compositionally biased region" description="Low complexity" evidence="1">
    <location>
        <begin position="1"/>
        <end position="10"/>
    </location>
</feature>
<keyword evidence="3" id="KW-1185">Reference proteome</keyword>
<evidence type="ECO:0000256" key="1">
    <source>
        <dbReference type="SAM" id="MobiDB-lite"/>
    </source>
</evidence>
<evidence type="ECO:0000313" key="2">
    <source>
        <dbReference type="EMBL" id="KIM37188.1"/>
    </source>
</evidence>
<accession>A0A0C2XH60</accession>
<dbReference type="AlphaFoldDB" id="A0A0C2XH60"/>
<proteinExistence type="predicted"/>
<evidence type="ECO:0000313" key="3">
    <source>
        <dbReference type="Proteomes" id="UP000053424"/>
    </source>
</evidence>
<evidence type="ECO:0008006" key="4">
    <source>
        <dbReference type="Google" id="ProtNLM"/>
    </source>
</evidence>
<protein>
    <recommendedName>
        <fullName evidence="4">F-box domain-containing protein</fullName>
    </recommendedName>
</protein>
<feature type="region of interest" description="Disordered" evidence="1">
    <location>
        <begin position="1"/>
        <end position="27"/>
    </location>
</feature>
<gene>
    <name evidence="2" type="ORF">M413DRAFT_448685</name>
</gene>
<dbReference type="HOGENOM" id="CLU_021164_3_1_1"/>
<organism evidence="2 3">
    <name type="scientific">Hebeloma cylindrosporum</name>
    <dbReference type="NCBI Taxonomy" id="76867"/>
    <lineage>
        <taxon>Eukaryota</taxon>
        <taxon>Fungi</taxon>
        <taxon>Dikarya</taxon>
        <taxon>Basidiomycota</taxon>
        <taxon>Agaricomycotina</taxon>
        <taxon>Agaricomycetes</taxon>
        <taxon>Agaricomycetidae</taxon>
        <taxon>Agaricales</taxon>
        <taxon>Agaricineae</taxon>
        <taxon>Hymenogastraceae</taxon>
        <taxon>Hebeloma</taxon>
    </lineage>
</organism>
<name>A0A0C2XH60_HEBCY</name>
<dbReference type="OrthoDB" id="3543113at2759"/>
<dbReference type="Proteomes" id="UP000053424">
    <property type="component" value="Unassembled WGS sequence"/>
</dbReference>
<reference evidence="2 3" key="1">
    <citation type="submission" date="2014-04" db="EMBL/GenBank/DDBJ databases">
        <authorList>
            <consortium name="DOE Joint Genome Institute"/>
            <person name="Kuo A."/>
            <person name="Gay G."/>
            <person name="Dore J."/>
            <person name="Kohler A."/>
            <person name="Nagy L.G."/>
            <person name="Floudas D."/>
            <person name="Copeland A."/>
            <person name="Barry K.W."/>
            <person name="Cichocki N."/>
            <person name="Veneault-Fourrey C."/>
            <person name="LaButti K."/>
            <person name="Lindquist E.A."/>
            <person name="Lipzen A."/>
            <person name="Lundell T."/>
            <person name="Morin E."/>
            <person name="Murat C."/>
            <person name="Sun H."/>
            <person name="Tunlid A."/>
            <person name="Henrissat B."/>
            <person name="Grigoriev I.V."/>
            <person name="Hibbett D.S."/>
            <person name="Martin F."/>
            <person name="Nordberg H.P."/>
            <person name="Cantor M.N."/>
            <person name="Hua S.X."/>
        </authorList>
    </citation>
    <scope>NUCLEOTIDE SEQUENCE [LARGE SCALE GENOMIC DNA]</scope>
    <source>
        <strain evidence="3">h7</strain>
    </source>
</reference>
<dbReference type="EMBL" id="KN831799">
    <property type="protein sequence ID" value="KIM37188.1"/>
    <property type="molecule type" value="Genomic_DNA"/>
</dbReference>